<dbReference type="Pfam" id="PF03328">
    <property type="entry name" value="HpcH_HpaI"/>
    <property type="match status" value="1"/>
</dbReference>
<comment type="cofactor">
    <cofactor evidence="1">
        <name>Mg(2+)</name>
        <dbReference type="ChEBI" id="CHEBI:18420"/>
    </cofactor>
</comment>
<dbReference type="InterPro" id="IPR005000">
    <property type="entry name" value="Aldolase/citrate-lyase_domain"/>
</dbReference>
<dbReference type="PANTHER" id="PTHR32308:SF0">
    <property type="entry name" value="HPCH_HPAI ALDOLASE_CITRATE LYASE DOMAIN-CONTAINING PROTEIN"/>
    <property type="match status" value="1"/>
</dbReference>
<keyword evidence="3" id="KW-0460">Magnesium</keyword>
<dbReference type="Gene3D" id="3.20.20.60">
    <property type="entry name" value="Phosphoenolpyruvate-binding domains"/>
    <property type="match status" value="1"/>
</dbReference>
<dbReference type="PIRSF" id="PIRSF015582">
    <property type="entry name" value="Cit_lyase_B"/>
    <property type="match status" value="1"/>
</dbReference>
<evidence type="ECO:0000313" key="5">
    <source>
        <dbReference type="EMBL" id="MEJ8827362.1"/>
    </source>
</evidence>
<keyword evidence="6" id="KW-1185">Reference proteome</keyword>
<dbReference type="RefSeq" id="WP_340368388.1">
    <property type="nucleotide sequence ID" value="NZ_JBBKZV010000065.1"/>
</dbReference>
<name>A0ABU8WDC6_9BURK</name>
<evidence type="ECO:0000259" key="4">
    <source>
        <dbReference type="Pfam" id="PF03328"/>
    </source>
</evidence>
<evidence type="ECO:0000313" key="6">
    <source>
        <dbReference type="Proteomes" id="UP001363010"/>
    </source>
</evidence>
<protein>
    <submittedName>
        <fullName evidence="5">CoA ester lyase</fullName>
    </submittedName>
</protein>
<proteinExistence type="predicted"/>
<dbReference type="GO" id="GO:0016829">
    <property type="term" value="F:lyase activity"/>
    <property type="evidence" value="ECO:0007669"/>
    <property type="project" value="UniProtKB-KW"/>
</dbReference>
<evidence type="ECO:0000256" key="1">
    <source>
        <dbReference type="ARBA" id="ARBA00001946"/>
    </source>
</evidence>
<keyword evidence="2" id="KW-0479">Metal-binding</keyword>
<dbReference type="PANTHER" id="PTHR32308">
    <property type="entry name" value="LYASE BETA SUBUNIT, PUTATIVE (AFU_ORTHOLOGUE AFUA_4G13030)-RELATED"/>
    <property type="match status" value="1"/>
</dbReference>
<dbReference type="SUPFAM" id="SSF51621">
    <property type="entry name" value="Phosphoenolpyruvate/pyruvate domain"/>
    <property type="match status" value="1"/>
</dbReference>
<dbReference type="Proteomes" id="UP001363010">
    <property type="component" value="Unassembled WGS sequence"/>
</dbReference>
<gene>
    <name evidence="5" type="ORF">WKW80_36185</name>
</gene>
<comment type="caution">
    <text evidence="5">The sequence shown here is derived from an EMBL/GenBank/DDBJ whole genome shotgun (WGS) entry which is preliminary data.</text>
</comment>
<accession>A0ABU8WDC6</accession>
<dbReference type="InterPro" id="IPR011206">
    <property type="entry name" value="Citrate_lyase_beta/mcl1/mcl2"/>
</dbReference>
<organism evidence="5 6">
    <name type="scientific">Variovorax humicola</name>
    <dbReference type="NCBI Taxonomy" id="1769758"/>
    <lineage>
        <taxon>Bacteria</taxon>
        <taxon>Pseudomonadati</taxon>
        <taxon>Pseudomonadota</taxon>
        <taxon>Betaproteobacteria</taxon>
        <taxon>Burkholderiales</taxon>
        <taxon>Comamonadaceae</taxon>
        <taxon>Variovorax</taxon>
    </lineage>
</organism>
<dbReference type="InterPro" id="IPR015813">
    <property type="entry name" value="Pyrv/PenolPyrv_kinase-like_dom"/>
</dbReference>
<evidence type="ECO:0000256" key="3">
    <source>
        <dbReference type="ARBA" id="ARBA00022842"/>
    </source>
</evidence>
<dbReference type="InterPro" id="IPR040442">
    <property type="entry name" value="Pyrv_kinase-like_dom_sf"/>
</dbReference>
<reference evidence="5 6" key="1">
    <citation type="submission" date="2024-03" db="EMBL/GenBank/DDBJ databases">
        <title>Novel species of the genus Variovorax.</title>
        <authorList>
            <person name="Liu Q."/>
            <person name="Xin Y.-H."/>
        </authorList>
    </citation>
    <scope>NUCLEOTIDE SEQUENCE [LARGE SCALE GENOMIC DNA]</scope>
    <source>
        <strain evidence="5 6">KACC 18501</strain>
    </source>
</reference>
<evidence type="ECO:0000256" key="2">
    <source>
        <dbReference type="ARBA" id="ARBA00022723"/>
    </source>
</evidence>
<keyword evidence="5" id="KW-0456">Lyase</keyword>
<feature type="domain" description="HpcH/HpaI aldolase/citrate lyase" evidence="4">
    <location>
        <begin position="13"/>
        <end position="222"/>
    </location>
</feature>
<dbReference type="EMBL" id="JBBKZV010000065">
    <property type="protein sequence ID" value="MEJ8827362.1"/>
    <property type="molecule type" value="Genomic_DNA"/>
</dbReference>
<sequence length="285" mass="30457">MNQEMAKRCALARSMLFAPGNRPALFEKALRSGADAVILDLEDSVPIADKATARETVEREWERLQLLGVPLVVRINPADTNAGMQDLSWLKRLPPPAAVMLPKVESASSLAEVHDSLNGLSLLPLIESAAGYAALSSLAAAPGVARLVVGNIDFMADVGLQCDESESELAPLRFAIAIASRLNRLAPAVDGVTVQIGDETRLRNDTHRALRFGFGGKLCIHPRQVAVIHQALLPTEQELDWAKRVIAADAQAAGAAVQLDGRMVDLPVVLQARRTLARGSDTGSN</sequence>